<organism evidence="4 5">
    <name type="scientific">Actinomycetospora chlora</name>
    <dbReference type="NCBI Taxonomy" id="663608"/>
    <lineage>
        <taxon>Bacteria</taxon>
        <taxon>Bacillati</taxon>
        <taxon>Actinomycetota</taxon>
        <taxon>Actinomycetes</taxon>
        <taxon>Pseudonocardiales</taxon>
        <taxon>Pseudonocardiaceae</taxon>
        <taxon>Actinomycetospora</taxon>
    </lineage>
</organism>
<dbReference type="Gene3D" id="3.10.580.10">
    <property type="entry name" value="CBS-domain"/>
    <property type="match status" value="1"/>
</dbReference>
<dbReference type="PROSITE" id="PS51371">
    <property type="entry name" value="CBS"/>
    <property type="match status" value="2"/>
</dbReference>
<evidence type="ECO:0000313" key="5">
    <source>
        <dbReference type="Proteomes" id="UP001500928"/>
    </source>
</evidence>
<dbReference type="SMART" id="SM00116">
    <property type="entry name" value="CBS"/>
    <property type="match status" value="2"/>
</dbReference>
<dbReference type="InterPro" id="IPR051257">
    <property type="entry name" value="Diverse_CBS-Domain"/>
</dbReference>
<feature type="domain" description="CBS" evidence="3">
    <location>
        <begin position="76"/>
        <end position="131"/>
    </location>
</feature>
<dbReference type="Pfam" id="PF00571">
    <property type="entry name" value="CBS"/>
    <property type="match status" value="2"/>
</dbReference>
<dbReference type="InterPro" id="IPR046342">
    <property type="entry name" value="CBS_dom_sf"/>
</dbReference>
<name>A0ABP9AMJ7_9PSEU</name>
<dbReference type="Proteomes" id="UP001500928">
    <property type="component" value="Unassembled WGS sequence"/>
</dbReference>
<evidence type="ECO:0000259" key="3">
    <source>
        <dbReference type="PROSITE" id="PS51371"/>
    </source>
</evidence>
<evidence type="ECO:0000256" key="2">
    <source>
        <dbReference type="PROSITE-ProRule" id="PRU00703"/>
    </source>
</evidence>
<evidence type="ECO:0000313" key="4">
    <source>
        <dbReference type="EMBL" id="GAA4783190.1"/>
    </source>
</evidence>
<feature type="domain" description="CBS" evidence="3">
    <location>
        <begin position="15"/>
        <end position="72"/>
    </location>
</feature>
<proteinExistence type="predicted"/>
<dbReference type="PANTHER" id="PTHR43080">
    <property type="entry name" value="CBS DOMAIN-CONTAINING PROTEIN CBSX3, MITOCHONDRIAL"/>
    <property type="match status" value="1"/>
</dbReference>
<sequence>MTSTRPTPVPLRLDPSRPVRVVTEEATVAEALRVLRVAGIRHLPVIAGDRCTGLLVDRDLVAAAVDGVTGPVGRLARRPVPTVEAGTPAPRVARAVLDGGLDAALVTESGVVVGIVTASDALAALAHADDGGRPAEESP</sequence>
<comment type="caution">
    <text evidence="4">The sequence shown here is derived from an EMBL/GenBank/DDBJ whole genome shotgun (WGS) entry which is preliminary data.</text>
</comment>
<gene>
    <name evidence="4" type="ORF">GCM10023200_15790</name>
</gene>
<keyword evidence="5" id="KW-1185">Reference proteome</keyword>
<protein>
    <recommendedName>
        <fullName evidence="3">CBS domain-containing protein</fullName>
    </recommendedName>
</protein>
<dbReference type="InterPro" id="IPR000644">
    <property type="entry name" value="CBS_dom"/>
</dbReference>
<dbReference type="SUPFAM" id="SSF54631">
    <property type="entry name" value="CBS-domain pair"/>
    <property type="match status" value="1"/>
</dbReference>
<dbReference type="EMBL" id="BAABHO010000009">
    <property type="protein sequence ID" value="GAA4783190.1"/>
    <property type="molecule type" value="Genomic_DNA"/>
</dbReference>
<reference evidence="5" key="1">
    <citation type="journal article" date="2019" name="Int. J. Syst. Evol. Microbiol.">
        <title>The Global Catalogue of Microorganisms (GCM) 10K type strain sequencing project: providing services to taxonomists for standard genome sequencing and annotation.</title>
        <authorList>
            <consortium name="The Broad Institute Genomics Platform"/>
            <consortium name="The Broad Institute Genome Sequencing Center for Infectious Disease"/>
            <person name="Wu L."/>
            <person name="Ma J."/>
        </authorList>
    </citation>
    <scope>NUCLEOTIDE SEQUENCE [LARGE SCALE GENOMIC DNA]</scope>
    <source>
        <strain evidence="5">JCM 17979</strain>
    </source>
</reference>
<dbReference type="RefSeq" id="WP_345412703.1">
    <property type="nucleotide sequence ID" value="NZ_BAABHO010000009.1"/>
</dbReference>
<dbReference type="PANTHER" id="PTHR43080:SF4">
    <property type="entry name" value="CRO-LIKE PROTEIN"/>
    <property type="match status" value="1"/>
</dbReference>
<evidence type="ECO:0000256" key="1">
    <source>
        <dbReference type="ARBA" id="ARBA00023122"/>
    </source>
</evidence>
<accession>A0ABP9AMJ7</accession>
<keyword evidence="1 2" id="KW-0129">CBS domain</keyword>